<evidence type="ECO:0008006" key="5">
    <source>
        <dbReference type="Google" id="ProtNLM"/>
    </source>
</evidence>
<reference evidence="3 4" key="1">
    <citation type="submission" date="2019-06" db="EMBL/GenBank/DDBJ databases">
        <title>Whole genome shotgun sequence of Cellulomonas uda NBRC 3747.</title>
        <authorList>
            <person name="Hosoyama A."/>
            <person name="Uohara A."/>
            <person name="Ohji S."/>
            <person name="Ichikawa N."/>
        </authorList>
    </citation>
    <scope>NUCLEOTIDE SEQUENCE [LARGE SCALE GENOMIC DNA]</scope>
    <source>
        <strain evidence="3 4">NBRC 3747</strain>
    </source>
</reference>
<proteinExistence type="predicted"/>
<feature type="region of interest" description="Disordered" evidence="1">
    <location>
        <begin position="25"/>
        <end position="59"/>
    </location>
</feature>
<dbReference type="EMBL" id="BJLP01000035">
    <property type="protein sequence ID" value="GEA81696.1"/>
    <property type="molecule type" value="Genomic_DNA"/>
</dbReference>
<dbReference type="Gene3D" id="2.50.20.20">
    <property type="match status" value="1"/>
</dbReference>
<evidence type="ECO:0000313" key="4">
    <source>
        <dbReference type="Proteomes" id="UP000315842"/>
    </source>
</evidence>
<evidence type="ECO:0000313" key="3">
    <source>
        <dbReference type="EMBL" id="GEA81696.1"/>
    </source>
</evidence>
<gene>
    <name evidence="3" type="ORF">CUD01_21400</name>
</gene>
<dbReference type="PROSITE" id="PS51257">
    <property type="entry name" value="PROKAR_LIPOPROTEIN"/>
    <property type="match status" value="1"/>
</dbReference>
<feature type="signal peptide" evidence="2">
    <location>
        <begin position="1"/>
        <end position="17"/>
    </location>
</feature>
<keyword evidence="4" id="KW-1185">Reference proteome</keyword>
<feature type="chain" id="PRO_5038981594" description="Lipoprotein" evidence="2">
    <location>
        <begin position="18"/>
        <end position="284"/>
    </location>
</feature>
<sequence length="284" mass="30314">MRAVTRTFAAATSVALALTLAACGSSSDDDARSKPAGTPEATAAQTPAAPDAAAGEPASYSTEEFAKAVNAASLDVTSYRMTMESSGSGVEMTYEYEMVLDGDTIAMNMDFVSQGVATRSRWVDGMFYMNLGEMSQDKFVTIDPADAENPLAAAVPDLDALSQLGRNAELQEGSLLSSEDLGVEEVEGVPARHYRVTVDTRKYLEALGSAFDPTLAEALESIPPSMEGDYWVNADDRLVRTVSEFMGITSTTTMRDWNDPSIVVTTPGADELVDWHELEDAFGA</sequence>
<dbReference type="RefSeq" id="WP_141321028.1">
    <property type="nucleotide sequence ID" value="NZ_BJLP01000035.1"/>
</dbReference>
<evidence type="ECO:0000256" key="1">
    <source>
        <dbReference type="SAM" id="MobiDB-lite"/>
    </source>
</evidence>
<dbReference type="Proteomes" id="UP000315842">
    <property type="component" value="Unassembled WGS sequence"/>
</dbReference>
<feature type="compositionally biased region" description="Low complexity" evidence="1">
    <location>
        <begin position="35"/>
        <end position="58"/>
    </location>
</feature>
<dbReference type="SUPFAM" id="SSF89392">
    <property type="entry name" value="Prokaryotic lipoproteins and lipoprotein localization factors"/>
    <property type="match status" value="1"/>
</dbReference>
<dbReference type="InterPro" id="IPR029046">
    <property type="entry name" value="LolA/LolB/LppX"/>
</dbReference>
<keyword evidence="2" id="KW-0732">Signal</keyword>
<dbReference type="AlphaFoldDB" id="A0A4Y3KDC9"/>
<organism evidence="3 4">
    <name type="scientific">Cellulomonas uda</name>
    <dbReference type="NCBI Taxonomy" id="1714"/>
    <lineage>
        <taxon>Bacteria</taxon>
        <taxon>Bacillati</taxon>
        <taxon>Actinomycetota</taxon>
        <taxon>Actinomycetes</taxon>
        <taxon>Micrococcales</taxon>
        <taxon>Cellulomonadaceae</taxon>
        <taxon>Cellulomonas</taxon>
    </lineage>
</organism>
<evidence type="ECO:0000256" key="2">
    <source>
        <dbReference type="SAM" id="SignalP"/>
    </source>
</evidence>
<name>A0A4Y3KDC9_CELUD</name>
<comment type="caution">
    <text evidence="3">The sequence shown here is derived from an EMBL/GenBank/DDBJ whole genome shotgun (WGS) entry which is preliminary data.</text>
</comment>
<protein>
    <recommendedName>
        <fullName evidence="5">Lipoprotein</fullName>
    </recommendedName>
</protein>
<accession>A0A4Y3KDC9</accession>